<evidence type="ECO:0000313" key="4">
    <source>
        <dbReference type="Proteomes" id="UP001056500"/>
    </source>
</evidence>
<dbReference type="Proteomes" id="UP001056500">
    <property type="component" value="Chromosome"/>
</dbReference>
<feature type="signal peptide" evidence="2">
    <location>
        <begin position="1"/>
        <end position="26"/>
    </location>
</feature>
<reference evidence="3" key="1">
    <citation type="submission" date="2022-06" db="EMBL/GenBank/DDBJ databases">
        <title>Genome sequencing of Brevibacillus sp. BB3-R1.</title>
        <authorList>
            <person name="Heo J."/>
            <person name="Lee D."/>
            <person name="Won M."/>
            <person name="Han B.-H."/>
            <person name="Hong S.-B."/>
            <person name="Kwon S.-W."/>
        </authorList>
    </citation>
    <scope>NUCLEOTIDE SEQUENCE</scope>
    <source>
        <strain evidence="3">BB3-R1</strain>
    </source>
</reference>
<feature type="transmembrane region" description="Helical" evidence="1">
    <location>
        <begin position="540"/>
        <end position="564"/>
    </location>
</feature>
<sequence>MKGLRSFLMLPLVLLMACSLVKPARAAPNGDLFERYVMPAESDSQLILQSVSGEYVDRYPVAEAFPDDATDKAETEALYRGSFMRESVKLYHLAQNYLKNQKSSHQFEPAYLLLSDRIGGFARKGFYLRENGSLIDKTDVPYIDLMKKSPGAEEQLGATTQIYPHEMGHLIYHMLSQAEPRSKSVTMHYSGTVTDYATAFNEGFAEHFEKIARRYDPDEGRRRLMDESEQRMLDMTRKKIAGYDRDYDWLFRLDFYRASLPFWYQQLENTRRHHGVDTGELLHPPVVRPGMSPADSLLYRNTGIHFDKTALRSPARMISTEGVISGFFTRLLDSELKEEYLSAEFYRDFLREKQPLPAPPEDMFSPLQNQYLKIFAVLHKHVNPSKSEKGQMLDFLEGYGKEFPGEKQRITELFREATGDVTGPDIASRIGPEIWLTARDVDYPFFAFDQFKGNTFPAYSFSINAADVYDLMMIPGLSSSEAESIIRQRDSVGFFRNKEEILSVPDLSEAGRQAIEQAFEEWEPTEWSGISFTKLFGASLFHVFGEGLLYFVVLLALPVSWRMLRRGCSVGALIKYLLGKLGKTYWLIALGLFSVMVSSISTLLVYLLGWLLTLLGETALLFVLHRQRGKIREALMYTAGIGLVVLCSVR</sequence>
<keyword evidence="1" id="KW-0812">Transmembrane</keyword>
<dbReference type="RefSeq" id="WP_251871175.1">
    <property type="nucleotide sequence ID" value="NZ_CP098755.1"/>
</dbReference>
<dbReference type="Gene3D" id="1.10.150.280">
    <property type="entry name" value="AF1531-like domain"/>
    <property type="match status" value="1"/>
</dbReference>
<dbReference type="PROSITE" id="PS51257">
    <property type="entry name" value="PROKAR_LIPOPROTEIN"/>
    <property type="match status" value="1"/>
</dbReference>
<feature type="transmembrane region" description="Helical" evidence="1">
    <location>
        <begin position="585"/>
        <end position="611"/>
    </location>
</feature>
<dbReference type="InterPro" id="IPR010994">
    <property type="entry name" value="RuvA_2-like"/>
</dbReference>
<evidence type="ECO:0000256" key="2">
    <source>
        <dbReference type="SAM" id="SignalP"/>
    </source>
</evidence>
<evidence type="ECO:0000256" key="1">
    <source>
        <dbReference type="SAM" id="Phobius"/>
    </source>
</evidence>
<gene>
    <name evidence="3" type="ORF">NDK47_18165</name>
</gene>
<dbReference type="SUPFAM" id="SSF47781">
    <property type="entry name" value="RuvA domain 2-like"/>
    <property type="match status" value="1"/>
</dbReference>
<evidence type="ECO:0000313" key="3">
    <source>
        <dbReference type="EMBL" id="USG64074.1"/>
    </source>
</evidence>
<proteinExistence type="predicted"/>
<keyword evidence="4" id="KW-1185">Reference proteome</keyword>
<organism evidence="3 4">
    <name type="scientific">Brevibacillus ruminantium</name>
    <dbReference type="NCBI Taxonomy" id="2950604"/>
    <lineage>
        <taxon>Bacteria</taxon>
        <taxon>Bacillati</taxon>
        <taxon>Bacillota</taxon>
        <taxon>Bacilli</taxon>
        <taxon>Bacillales</taxon>
        <taxon>Paenibacillaceae</taxon>
        <taxon>Brevibacillus</taxon>
    </lineage>
</organism>
<keyword evidence="1" id="KW-1133">Transmembrane helix</keyword>
<dbReference type="EMBL" id="CP098755">
    <property type="protein sequence ID" value="USG64074.1"/>
    <property type="molecule type" value="Genomic_DNA"/>
</dbReference>
<keyword evidence="1" id="KW-0472">Membrane</keyword>
<accession>A0ABY4WAX0</accession>
<feature type="chain" id="PRO_5045228528" evidence="2">
    <location>
        <begin position="27"/>
        <end position="650"/>
    </location>
</feature>
<protein>
    <submittedName>
        <fullName evidence="3">Helix-hairpin-helix domain-containing protein</fullName>
    </submittedName>
</protein>
<keyword evidence="2" id="KW-0732">Signal</keyword>
<name>A0ABY4WAX0_9BACL</name>
<dbReference type="Pfam" id="PF12836">
    <property type="entry name" value="HHH_3"/>
    <property type="match status" value="1"/>
</dbReference>